<sequence length="172" mass="19478">MLANRSAGGRANALRPFLFLIPRNTFITLPKIDYQKSVVYCERRSAPMQFNDREATEMRAAIDAALSRVGKKVPYQGFLRANLFIEATRYARDGSQNQEIRSGLTQCVRRAASNAGFTNSECAALIEECIVAVVSYRDTCKIAMDKREVEEERLSPEKEFEVSLFVRNLVGW</sequence>
<dbReference type="STRING" id="1801756.A3C67_00655"/>
<reference evidence="1 2" key="1">
    <citation type="journal article" date="2016" name="Nat. Commun.">
        <title>Thousands of microbial genomes shed light on interconnected biogeochemical processes in an aquifer system.</title>
        <authorList>
            <person name="Anantharaman K."/>
            <person name="Brown C.T."/>
            <person name="Hug L.A."/>
            <person name="Sharon I."/>
            <person name="Castelle C.J."/>
            <person name="Probst A.J."/>
            <person name="Thomas B.C."/>
            <person name="Singh A."/>
            <person name="Wilkins M.J."/>
            <person name="Karaoz U."/>
            <person name="Brodie E.L."/>
            <person name="Williams K.H."/>
            <person name="Hubbard S.S."/>
            <person name="Banfield J.F."/>
        </authorList>
    </citation>
    <scope>NUCLEOTIDE SEQUENCE [LARGE SCALE GENOMIC DNA]</scope>
</reference>
<protein>
    <submittedName>
        <fullName evidence="1">Uncharacterized protein</fullName>
    </submittedName>
</protein>
<dbReference type="Proteomes" id="UP000179275">
    <property type="component" value="Unassembled WGS sequence"/>
</dbReference>
<comment type="caution">
    <text evidence="1">The sequence shown here is derived from an EMBL/GenBank/DDBJ whole genome shotgun (WGS) entry which is preliminary data.</text>
</comment>
<dbReference type="EMBL" id="MFUG01000017">
    <property type="protein sequence ID" value="OGI75585.1"/>
    <property type="molecule type" value="Genomic_DNA"/>
</dbReference>
<gene>
    <name evidence="1" type="ORF">A3C67_00655</name>
</gene>
<accession>A0A1F6W1L1</accession>
<proteinExistence type="predicted"/>
<name>A0A1F6W1L1_9BACT</name>
<evidence type="ECO:0000313" key="2">
    <source>
        <dbReference type="Proteomes" id="UP000179275"/>
    </source>
</evidence>
<organism evidence="1 2">
    <name type="scientific">Candidatus Nomurabacteria bacterium RIFCSPHIGHO2_02_FULL_42_19</name>
    <dbReference type="NCBI Taxonomy" id="1801756"/>
    <lineage>
        <taxon>Bacteria</taxon>
        <taxon>Candidatus Nomuraibacteriota</taxon>
    </lineage>
</organism>
<dbReference type="AlphaFoldDB" id="A0A1F6W1L1"/>
<evidence type="ECO:0000313" key="1">
    <source>
        <dbReference type="EMBL" id="OGI75585.1"/>
    </source>
</evidence>